<dbReference type="InterPro" id="IPR032675">
    <property type="entry name" value="LRR_dom_sf"/>
</dbReference>
<protein>
    <recommendedName>
        <fullName evidence="1">F-box domain-containing protein</fullName>
    </recommendedName>
</protein>
<reference evidence="2" key="1">
    <citation type="submission" date="2021-02" db="EMBL/GenBank/DDBJ databases">
        <authorList>
            <person name="Nowell W R."/>
        </authorList>
    </citation>
    <scope>NUCLEOTIDE SEQUENCE</scope>
</reference>
<dbReference type="EMBL" id="CAJNOT010000803">
    <property type="protein sequence ID" value="CAF1084148.1"/>
    <property type="molecule type" value="Genomic_DNA"/>
</dbReference>
<proteinExistence type="predicted"/>
<dbReference type="AlphaFoldDB" id="A0A814MUK1"/>
<evidence type="ECO:0000313" key="2">
    <source>
        <dbReference type="EMBL" id="CAF1084148.1"/>
    </source>
</evidence>
<gene>
    <name evidence="2" type="ORF">ZHD862_LOCUS16741</name>
</gene>
<dbReference type="SUPFAM" id="SSF52058">
    <property type="entry name" value="L domain-like"/>
    <property type="match status" value="1"/>
</dbReference>
<sequence length="578" mass="68298">MFSNQTSITKFDILPNEILLEIFEYLPTVNIFEIFFYLNPRYNRLLLSIRLRIDLLNISKQVFDFYNYSLFPIASQCIISLRCEDVFDRLIHHIHLSNFISLEYLTITNIKKSTLQYIIPYLNKFTNLIYLNLQISTGLINNELYFEESMPSIEKCILNFNKRIIIEGNQCYSNLKYLTINQYHINDLLSFLHIYTPQLRHLTITLNDEYNSKQLLPKIENKHSLESLIIKECHIPFSRIEQLILISLPYLKRLHINAIGIDYADGQQWQRVLSTYFPCLIKFKLYITFPEEDASTPILRTQLLKTFETIYFLSHNWYFAFLHHPSSSNIDLFSLPLFNNKIHANLYDTYIEKTINDINIFENINELSLFLTNSNEYLKLSKSCFSNVKNLKLISRFQFNERQPRTLFVDISNLIIFSKLESIEFIGNYFPSTSFILLDYTTKLQSLSISFLNLIQMTKTLTDQHICQQLTKLIKHLKITSINDVSNFAMFERLPLVFCHLESLSLSLINPKDLYTLIVLILQKMAPILKTLNLSIEGHIHDVIVLKEFMSWLISYLYSHDLEKVDVKQTDDQIYFCF</sequence>
<feature type="domain" description="F-box" evidence="1">
    <location>
        <begin position="8"/>
        <end position="55"/>
    </location>
</feature>
<comment type="caution">
    <text evidence="2">The sequence shown here is derived from an EMBL/GenBank/DDBJ whole genome shotgun (WGS) entry which is preliminary data.</text>
</comment>
<evidence type="ECO:0000313" key="3">
    <source>
        <dbReference type="Proteomes" id="UP000663864"/>
    </source>
</evidence>
<name>A0A814MUK1_9BILA</name>
<dbReference type="InterPro" id="IPR001810">
    <property type="entry name" value="F-box_dom"/>
</dbReference>
<dbReference type="Proteomes" id="UP000663864">
    <property type="component" value="Unassembled WGS sequence"/>
</dbReference>
<organism evidence="2 3">
    <name type="scientific">Rotaria sordida</name>
    <dbReference type="NCBI Taxonomy" id="392033"/>
    <lineage>
        <taxon>Eukaryota</taxon>
        <taxon>Metazoa</taxon>
        <taxon>Spiralia</taxon>
        <taxon>Gnathifera</taxon>
        <taxon>Rotifera</taxon>
        <taxon>Eurotatoria</taxon>
        <taxon>Bdelloidea</taxon>
        <taxon>Philodinida</taxon>
        <taxon>Philodinidae</taxon>
        <taxon>Rotaria</taxon>
    </lineage>
</organism>
<evidence type="ECO:0000259" key="1">
    <source>
        <dbReference type="PROSITE" id="PS50181"/>
    </source>
</evidence>
<dbReference type="Gene3D" id="3.80.10.10">
    <property type="entry name" value="Ribonuclease Inhibitor"/>
    <property type="match status" value="1"/>
</dbReference>
<accession>A0A814MUK1</accession>
<dbReference type="PROSITE" id="PS50181">
    <property type="entry name" value="FBOX"/>
    <property type="match status" value="1"/>
</dbReference>